<dbReference type="SUPFAM" id="SSF53271">
    <property type="entry name" value="PRTase-like"/>
    <property type="match status" value="1"/>
</dbReference>
<evidence type="ECO:0000256" key="1">
    <source>
        <dbReference type="ARBA" id="ARBA00008007"/>
    </source>
</evidence>
<evidence type="ECO:0000259" key="2">
    <source>
        <dbReference type="Pfam" id="PF00156"/>
    </source>
</evidence>
<dbReference type="RefSeq" id="WP_160734870.1">
    <property type="nucleotide sequence ID" value="NZ_WTYT01000001.1"/>
</dbReference>
<dbReference type="InterPro" id="IPR044005">
    <property type="entry name" value="DZR_2"/>
</dbReference>
<proteinExistence type="inferred from homology"/>
<dbReference type="InterPro" id="IPR051910">
    <property type="entry name" value="ComF/GntX_DNA_util-trans"/>
</dbReference>
<dbReference type="AlphaFoldDB" id="A0A6I4T0H9"/>
<comment type="similarity">
    <text evidence="1">Belongs to the ComF/GntX family.</text>
</comment>
<protein>
    <submittedName>
        <fullName evidence="4">ComF family protein</fullName>
    </submittedName>
</protein>
<evidence type="ECO:0000313" key="5">
    <source>
        <dbReference type="Proteomes" id="UP000438476"/>
    </source>
</evidence>
<feature type="domain" description="Double zinc ribbon" evidence="3">
    <location>
        <begin position="10"/>
        <end position="70"/>
    </location>
</feature>
<gene>
    <name evidence="4" type="ORF">GRI91_01520</name>
</gene>
<reference evidence="4 5" key="1">
    <citation type="submission" date="2019-12" db="EMBL/GenBank/DDBJ databases">
        <title>Genomic-based taxomic classification of the family Erythrobacteraceae.</title>
        <authorList>
            <person name="Xu L."/>
        </authorList>
    </citation>
    <scope>NUCLEOTIDE SEQUENCE [LARGE SCALE GENOMIC DNA]</scope>
    <source>
        <strain evidence="4 5">LMG 29518</strain>
    </source>
</reference>
<dbReference type="CDD" id="cd06223">
    <property type="entry name" value="PRTases_typeI"/>
    <property type="match status" value="1"/>
</dbReference>
<evidence type="ECO:0000259" key="3">
    <source>
        <dbReference type="Pfam" id="PF18912"/>
    </source>
</evidence>
<dbReference type="Pfam" id="PF18912">
    <property type="entry name" value="DZR_2"/>
    <property type="match status" value="1"/>
</dbReference>
<dbReference type="PANTHER" id="PTHR47505">
    <property type="entry name" value="DNA UTILIZATION PROTEIN YHGH"/>
    <property type="match status" value="1"/>
</dbReference>
<dbReference type="InterPro" id="IPR000836">
    <property type="entry name" value="PRTase_dom"/>
</dbReference>
<organism evidence="4 5">
    <name type="scientific">Altericroceibacterium endophyticum</name>
    <dbReference type="NCBI Taxonomy" id="1808508"/>
    <lineage>
        <taxon>Bacteria</taxon>
        <taxon>Pseudomonadati</taxon>
        <taxon>Pseudomonadota</taxon>
        <taxon>Alphaproteobacteria</taxon>
        <taxon>Sphingomonadales</taxon>
        <taxon>Erythrobacteraceae</taxon>
        <taxon>Altericroceibacterium</taxon>
    </lineage>
</organism>
<keyword evidence="5" id="KW-1185">Reference proteome</keyword>
<comment type="caution">
    <text evidence="4">The sequence shown here is derived from an EMBL/GenBank/DDBJ whole genome shotgun (WGS) entry which is preliminary data.</text>
</comment>
<name>A0A6I4T0H9_9SPHN</name>
<feature type="domain" description="Phosphoribosyltransferase" evidence="2">
    <location>
        <begin position="163"/>
        <end position="238"/>
    </location>
</feature>
<dbReference type="EMBL" id="WTYT01000001">
    <property type="protein sequence ID" value="MXO64438.1"/>
    <property type="molecule type" value="Genomic_DNA"/>
</dbReference>
<dbReference type="OrthoDB" id="9779910at2"/>
<sequence length="241" mass="26496">MKVGHVLRPLVDLIFPPRCPVCGDSISAQDGVCAQCWAGLDFPTEPWCQSCQRPFSANSGIEGGSCAVCLAEKPYHDGIIAAVRYNDVARSLVLRLKYSRRLGLAKLMGTAMAARLDPLEDETLLLPVPLHPLRLWHRGFNQSILLAEEIRRKKGGVVAVAALRRRRYTPSLGGKGRKSREKILRGAIDLRDSWKERIKGRDVIIVDDVLTSGATTRACVSALRKAGAKTVRIACFARVLD</sequence>
<dbReference type="InterPro" id="IPR029057">
    <property type="entry name" value="PRTase-like"/>
</dbReference>
<accession>A0A6I4T0H9</accession>
<dbReference type="PANTHER" id="PTHR47505:SF1">
    <property type="entry name" value="DNA UTILIZATION PROTEIN YHGH"/>
    <property type="match status" value="1"/>
</dbReference>
<evidence type="ECO:0000313" key="4">
    <source>
        <dbReference type="EMBL" id="MXO64438.1"/>
    </source>
</evidence>
<dbReference type="Pfam" id="PF00156">
    <property type="entry name" value="Pribosyltran"/>
    <property type="match status" value="1"/>
</dbReference>
<dbReference type="Proteomes" id="UP000438476">
    <property type="component" value="Unassembled WGS sequence"/>
</dbReference>
<dbReference type="Gene3D" id="3.40.50.2020">
    <property type="match status" value="1"/>
</dbReference>